<name>A0AAU7AYE3_9ACTN</name>
<reference evidence="1" key="1">
    <citation type="submission" date="2022-12" db="EMBL/GenBank/DDBJ databases">
        <title>Paraconexibacter alkalitolerans sp. nov. and Baekduia alba sp. nov., isolated from soil and emended description of the genera Paraconexibacter (Chun et al., 2020) and Baekduia (An et al., 2020).</title>
        <authorList>
            <person name="Vieira S."/>
            <person name="Huber K.J."/>
            <person name="Geppert A."/>
            <person name="Wolf J."/>
            <person name="Neumann-Schaal M."/>
            <person name="Muesken M."/>
            <person name="Overmann J."/>
        </authorList>
    </citation>
    <scope>NUCLEOTIDE SEQUENCE</scope>
    <source>
        <strain evidence="1">AEG42_29</strain>
    </source>
</reference>
<dbReference type="RefSeq" id="WP_354697946.1">
    <property type="nucleotide sequence ID" value="NZ_CP114014.1"/>
</dbReference>
<proteinExistence type="predicted"/>
<sequence length="181" mass="20550">MKQAELDRWLPDPSIRTRHRRVARADPDAVWDAAASLRMDQTRTLGRLVQWRIPGTPPDIGFRGLLASHPFTVLDEGERWSVSGLCGRIWTTRDDYPDVDAEQYLTWDESGTVRVLFANWVQEEPDGRSAIVSEARVQPTDRRAQWALKALWVTVSPFERLIGAEPLSLVVRMAEESSATP</sequence>
<dbReference type="KEGG" id="parq:DSM112329_03604"/>
<evidence type="ECO:0000313" key="1">
    <source>
        <dbReference type="EMBL" id="XAY06727.1"/>
    </source>
</evidence>
<organism evidence="1">
    <name type="scientific">Paraconexibacter sp. AEG42_29</name>
    <dbReference type="NCBI Taxonomy" id="2997339"/>
    <lineage>
        <taxon>Bacteria</taxon>
        <taxon>Bacillati</taxon>
        <taxon>Actinomycetota</taxon>
        <taxon>Thermoleophilia</taxon>
        <taxon>Solirubrobacterales</taxon>
        <taxon>Paraconexibacteraceae</taxon>
        <taxon>Paraconexibacter</taxon>
    </lineage>
</organism>
<dbReference type="EMBL" id="CP114014">
    <property type="protein sequence ID" value="XAY06727.1"/>
    <property type="molecule type" value="Genomic_DNA"/>
</dbReference>
<protein>
    <recommendedName>
        <fullName evidence="2">SRPBCC family protein</fullName>
    </recommendedName>
</protein>
<gene>
    <name evidence="1" type="ORF">DSM112329_03604</name>
</gene>
<accession>A0AAU7AYE3</accession>
<evidence type="ECO:0008006" key="2">
    <source>
        <dbReference type="Google" id="ProtNLM"/>
    </source>
</evidence>
<dbReference type="AlphaFoldDB" id="A0AAU7AYE3"/>